<feature type="compositionally biased region" description="Polar residues" evidence="1">
    <location>
        <begin position="221"/>
        <end position="239"/>
    </location>
</feature>
<feature type="region of interest" description="Disordered" evidence="1">
    <location>
        <begin position="1"/>
        <end position="21"/>
    </location>
</feature>
<feature type="compositionally biased region" description="Polar residues" evidence="1">
    <location>
        <begin position="1"/>
        <end position="10"/>
    </location>
</feature>
<sequence length="361" mass="40759">MSNNVVNNDPPTALPPQHGDSTSNTGVYYVSIGPEAVKLEALEADVQLLMKQYLATHSIVFQPYLDIWEGINVSLVHFTCMDKAGRGNFMRTLYRLIQDYFTPELETQCAVLYALYMVYMTQPRLFDKVAIPVDLDQMRKWDGFFNVCLEQDLEDAVYIYNHLLDQEAFQLCAFVNPVPGFVVTQGDQDQRQIRRKVQELGRQVLATDNLQRILKLEGDGSTDTATERTQSGTISLPSSPESINTVVENWQNPKLNQLSHDYTELKRRLMNTPEAHTALAQLHSLVAGGDTTHQIGSETEAIGQGESSTRGNDFFAMSGVMLSTDQDILVHQTKSYIQDYLQERAQRQATYNLDESLFSNV</sequence>
<reference evidence="2" key="1">
    <citation type="submission" date="2022-07" db="EMBL/GenBank/DDBJ databases">
        <title>Phylogenomic reconstructions and comparative analyses of Kickxellomycotina fungi.</title>
        <authorList>
            <person name="Reynolds N.K."/>
            <person name="Stajich J.E."/>
            <person name="Barry K."/>
            <person name="Grigoriev I.V."/>
            <person name="Crous P."/>
            <person name="Smith M.E."/>
        </authorList>
    </citation>
    <scope>NUCLEOTIDE SEQUENCE</scope>
    <source>
        <strain evidence="2">RSA 1196</strain>
    </source>
</reference>
<dbReference type="Pfam" id="PF09808">
    <property type="entry name" value="SNAPC1"/>
    <property type="match status" value="1"/>
</dbReference>
<evidence type="ECO:0000313" key="3">
    <source>
        <dbReference type="Proteomes" id="UP001150925"/>
    </source>
</evidence>
<dbReference type="InterPro" id="IPR019188">
    <property type="entry name" value="SNAPC1"/>
</dbReference>
<dbReference type="PANTHER" id="PTHR15131">
    <property type="entry name" value="SMALL NUCLEAR RNA ACTIVATING COMPLEX, POLYPEPTIDE 1"/>
    <property type="match status" value="1"/>
</dbReference>
<feature type="region of interest" description="Disordered" evidence="1">
    <location>
        <begin position="220"/>
        <end position="239"/>
    </location>
</feature>
<evidence type="ECO:0000256" key="1">
    <source>
        <dbReference type="SAM" id="MobiDB-lite"/>
    </source>
</evidence>
<evidence type="ECO:0000313" key="2">
    <source>
        <dbReference type="EMBL" id="KAJ1962655.1"/>
    </source>
</evidence>
<gene>
    <name evidence="2" type="ORF">IWQ62_003460</name>
</gene>
<dbReference type="OrthoDB" id="20127at2759"/>
<dbReference type="Proteomes" id="UP001150925">
    <property type="component" value="Unassembled WGS sequence"/>
</dbReference>
<name>A0A9W8ANF7_9FUNG</name>
<dbReference type="AlphaFoldDB" id="A0A9W8ANF7"/>
<dbReference type="GO" id="GO:0042796">
    <property type="term" value="P:snRNA transcription by RNA polymerase III"/>
    <property type="evidence" value="ECO:0007669"/>
    <property type="project" value="TreeGrafter"/>
</dbReference>
<organism evidence="2 3">
    <name type="scientific">Dispira parvispora</name>
    <dbReference type="NCBI Taxonomy" id="1520584"/>
    <lineage>
        <taxon>Eukaryota</taxon>
        <taxon>Fungi</taxon>
        <taxon>Fungi incertae sedis</taxon>
        <taxon>Zoopagomycota</taxon>
        <taxon>Kickxellomycotina</taxon>
        <taxon>Dimargaritomycetes</taxon>
        <taxon>Dimargaritales</taxon>
        <taxon>Dimargaritaceae</taxon>
        <taxon>Dispira</taxon>
    </lineage>
</organism>
<dbReference type="GO" id="GO:0019185">
    <property type="term" value="C:snRNA-activating protein complex"/>
    <property type="evidence" value="ECO:0007669"/>
    <property type="project" value="TreeGrafter"/>
</dbReference>
<accession>A0A9W8ANF7</accession>
<dbReference type="EMBL" id="JANBPY010000933">
    <property type="protein sequence ID" value="KAJ1962655.1"/>
    <property type="molecule type" value="Genomic_DNA"/>
</dbReference>
<proteinExistence type="predicted"/>
<protein>
    <submittedName>
        <fullName evidence="2">Uncharacterized protein</fullName>
    </submittedName>
</protein>
<dbReference type="GO" id="GO:0042795">
    <property type="term" value="P:snRNA transcription by RNA polymerase II"/>
    <property type="evidence" value="ECO:0007669"/>
    <property type="project" value="TreeGrafter"/>
</dbReference>
<dbReference type="GO" id="GO:0043565">
    <property type="term" value="F:sequence-specific DNA binding"/>
    <property type="evidence" value="ECO:0007669"/>
    <property type="project" value="TreeGrafter"/>
</dbReference>
<keyword evidence="3" id="KW-1185">Reference proteome</keyword>
<dbReference type="PANTHER" id="PTHR15131:SF3">
    <property type="entry name" value="SNRNA-ACTIVATING PROTEIN COMPLEX SUBUNIT 1"/>
    <property type="match status" value="1"/>
</dbReference>
<comment type="caution">
    <text evidence="2">The sequence shown here is derived from an EMBL/GenBank/DDBJ whole genome shotgun (WGS) entry which is preliminary data.</text>
</comment>